<name>A0ABR1YCP2_9PEZI</name>
<feature type="chain" id="PRO_5047482598" evidence="1">
    <location>
        <begin position="21"/>
        <end position="150"/>
    </location>
</feature>
<gene>
    <name evidence="2" type="ORF">HDK90DRAFT_469547</name>
</gene>
<evidence type="ECO:0000256" key="1">
    <source>
        <dbReference type="SAM" id="SignalP"/>
    </source>
</evidence>
<evidence type="ECO:0000313" key="3">
    <source>
        <dbReference type="Proteomes" id="UP001492380"/>
    </source>
</evidence>
<accession>A0ABR1YCP2</accession>
<reference evidence="2 3" key="1">
    <citation type="submission" date="2024-04" db="EMBL/GenBank/DDBJ databases">
        <title>Phyllosticta paracitricarpa is synonymous to the EU quarantine fungus P. citricarpa based on phylogenomic analyses.</title>
        <authorList>
            <consortium name="Lawrence Berkeley National Laboratory"/>
            <person name="Van Ingen-Buijs V.A."/>
            <person name="Van Westerhoven A.C."/>
            <person name="Haridas S."/>
            <person name="Skiadas P."/>
            <person name="Martin F."/>
            <person name="Groenewald J.Z."/>
            <person name="Crous P.W."/>
            <person name="Seidl M.F."/>
        </authorList>
    </citation>
    <scope>NUCLEOTIDE SEQUENCE [LARGE SCALE GENOMIC DNA]</scope>
    <source>
        <strain evidence="2 3">CBS 123374</strain>
    </source>
</reference>
<dbReference type="EMBL" id="JBBWRZ010000011">
    <property type="protein sequence ID" value="KAK8225844.1"/>
    <property type="molecule type" value="Genomic_DNA"/>
</dbReference>
<dbReference type="Proteomes" id="UP001492380">
    <property type="component" value="Unassembled WGS sequence"/>
</dbReference>
<sequence length="150" mass="16163">MFTKTLVTIGLIALATSVAAAPAPAAAAVVPEFVVQDPEGPASPIAPVNTTTHEHDKRTPPIKLYMCNKTNWRGRCVERQYTPNVCYNLGTAWNDQMLSAGPELYGACSLYETNYCRGKKVTVYNPGTGNLAAHGMGGKVTSIRCYPWSP</sequence>
<organism evidence="2 3">
    <name type="scientific">Phyllosticta capitalensis</name>
    <dbReference type="NCBI Taxonomy" id="121624"/>
    <lineage>
        <taxon>Eukaryota</taxon>
        <taxon>Fungi</taxon>
        <taxon>Dikarya</taxon>
        <taxon>Ascomycota</taxon>
        <taxon>Pezizomycotina</taxon>
        <taxon>Dothideomycetes</taxon>
        <taxon>Dothideomycetes incertae sedis</taxon>
        <taxon>Botryosphaeriales</taxon>
        <taxon>Phyllostictaceae</taxon>
        <taxon>Phyllosticta</taxon>
    </lineage>
</organism>
<keyword evidence="1" id="KW-0732">Signal</keyword>
<proteinExistence type="predicted"/>
<protein>
    <submittedName>
        <fullName evidence="2">Uncharacterized protein</fullName>
    </submittedName>
</protein>
<comment type="caution">
    <text evidence="2">The sequence shown here is derived from an EMBL/GenBank/DDBJ whole genome shotgun (WGS) entry which is preliminary data.</text>
</comment>
<feature type="signal peptide" evidence="1">
    <location>
        <begin position="1"/>
        <end position="20"/>
    </location>
</feature>
<keyword evidence="3" id="KW-1185">Reference proteome</keyword>
<evidence type="ECO:0000313" key="2">
    <source>
        <dbReference type="EMBL" id="KAK8225844.1"/>
    </source>
</evidence>